<organism evidence="6 7">
    <name type="scientific">Microbacterium rhizomatis</name>
    <dbReference type="NCBI Taxonomy" id="1631477"/>
    <lineage>
        <taxon>Bacteria</taxon>
        <taxon>Bacillati</taxon>
        <taxon>Actinomycetota</taxon>
        <taxon>Actinomycetes</taxon>
        <taxon>Micrococcales</taxon>
        <taxon>Microbacteriaceae</taxon>
        <taxon>Microbacterium</taxon>
    </lineage>
</organism>
<protein>
    <submittedName>
        <fullName evidence="6">Sugar ABC transporter substrate-binding protein</fullName>
    </submittedName>
</protein>
<evidence type="ECO:0000259" key="5">
    <source>
        <dbReference type="Pfam" id="PF13407"/>
    </source>
</evidence>
<dbReference type="InterPro" id="IPR028082">
    <property type="entry name" value="Peripla_BP_I"/>
</dbReference>
<dbReference type="EMBL" id="VYSA01000005">
    <property type="protein sequence ID" value="KAA9105542.1"/>
    <property type="molecule type" value="Genomic_DNA"/>
</dbReference>
<dbReference type="OrthoDB" id="9813037at2"/>
<accession>A0A5J5IWL0</accession>
<dbReference type="GO" id="GO:0030313">
    <property type="term" value="C:cell envelope"/>
    <property type="evidence" value="ECO:0007669"/>
    <property type="project" value="UniProtKB-SubCell"/>
</dbReference>
<feature type="signal peptide" evidence="4">
    <location>
        <begin position="1"/>
        <end position="38"/>
    </location>
</feature>
<comment type="caution">
    <text evidence="6">The sequence shown here is derived from an EMBL/GenBank/DDBJ whole genome shotgun (WGS) entry which is preliminary data.</text>
</comment>
<name>A0A5J5IWL0_9MICO</name>
<gene>
    <name evidence="6" type="ORF">F6B43_17355</name>
</gene>
<evidence type="ECO:0000313" key="7">
    <source>
        <dbReference type="Proteomes" id="UP000325827"/>
    </source>
</evidence>
<evidence type="ECO:0000256" key="2">
    <source>
        <dbReference type="ARBA" id="ARBA00007639"/>
    </source>
</evidence>
<dbReference type="SUPFAM" id="SSF53822">
    <property type="entry name" value="Periplasmic binding protein-like I"/>
    <property type="match status" value="1"/>
</dbReference>
<dbReference type="PANTHER" id="PTHR46847:SF1">
    <property type="entry name" value="D-ALLOSE-BINDING PERIPLASMIC PROTEIN-RELATED"/>
    <property type="match status" value="1"/>
</dbReference>
<comment type="subcellular location">
    <subcellularLocation>
        <location evidence="1">Cell envelope</location>
    </subcellularLocation>
</comment>
<evidence type="ECO:0000256" key="1">
    <source>
        <dbReference type="ARBA" id="ARBA00004196"/>
    </source>
</evidence>
<dbReference type="GO" id="GO:0030246">
    <property type="term" value="F:carbohydrate binding"/>
    <property type="evidence" value="ECO:0007669"/>
    <property type="project" value="UniProtKB-ARBA"/>
</dbReference>
<feature type="domain" description="Periplasmic binding protein" evidence="5">
    <location>
        <begin position="87"/>
        <end position="355"/>
    </location>
</feature>
<comment type="similarity">
    <text evidence="2">Belongs to the bacterial solute-binding protein 2 family.</text>
</comment>
<keyword evidence="3 4" id="KW-0732">Signal</keyword>
<reference evidence="7" key="1">
    <citation type="submission" date="2019-09" db="EMBL/GenBank/DDBJ databases">
        <title>Mumia zhuanghuii sp. nov. isolated from the intestinal contents of plateau pika (Ochotona curzoniae) in the Qinghai-Tibet plateau of China.</title>
        <authorList>
            <person name="Tian Z."/>
        </authorList>
    </citation>
    <scope>NUCLEOTIDE SEQUENCE [LARGE SCALE GENOMIC DNA]</scope>
    <source>
        <strain evidence="7">JCM 30598</strain>
    </source>
</reference>
<sequence>MFHRNEITDTGRRSARRRVAAAAMTAVFAMVLAGCTVANTNTGNGGGGSDGSAAAGASCGSQATQDAITKAVDGRTIKIGYTPPILSEFYTQVEKAAHNRMKYYADCYGVKWEWSRQGALNDAHSGVEAVGIVENFISNGFDAVFVCSAAPHSTMQEIYETGSKSGVDFYQFNSTEELENPSQATDPTGGLHTVSNIGYDDRWQSGYIAGQYIAGLLKGQGQIVQILGPSGSDWTKLRQQGFEAAIAEFPDMTIVGSADGGYVRDKGLTAAQDLLTKFPEIDAIYGENEDMALGASQAIDLAGLKHWDGSQGIITIGADGLISGMDSIRDGKLTATVDVNSIEMGTTMVDTLFQHEVLGMTVSQFIRIPTVVVDKANVDWAEGLIADAMAGAGSY</sequence>
<dbReference type="PANTHER" id="PTHR46847">
    <property type="entry name" value="D-ALLOSE-BINDING PERIPLASMIC PROTEIN-RELATED"/>
    <property type="match status" value="1"/>
</dbReference>
<dbReference type="Gene3D" id="3.40.50.2300">
    <property type="match status" value="2"/>
</dbReference>
<proteinExistence type="inferred from homology"/>
<evidence type="ECO:0000313" key="6">
    <source>
        <dbReference type="EMBL" id="KAA9105542.1"/>
    </source>
</evidence>
<dbReference type="PROSITE" id="PS51257">
    <property type="entry name" value="PROKAR_LIPOPROTEIN"/>
    <property type="match status" value="1"/>
</dbReference>
<evidence type="ECO:0000256" key="3">
    <source>
        <dbReference type="ARBA" id="ARBA00022729"/>
    </source>
</evidence>
<keyword evidence="7" id="KW-1185">Reference proteome</keyword>
<dbReference type="CDD" id="cd01536">
    <property type="entry name" value="PBP1_ABC_sugar_binding-like"/>
    <property type="match status" value="1"/>
</dbReference>
<dbReference type="InterPro" id="IPR025997">
    <property type="entry name" value="SBP_2_dom"/>
</dbReference>
<feature type="chain" id="PRO_5023883437" evidence="4">
    <location>
        <begin position="39"/>
        <end position="395"/>
    </location>
</feature>
<dbReference type="AlphaFoldDB" id="A0A5J5IWL0"/>
<dbReference type="Proteomes" id="UP000325827">
    <property type="component" value="Unassembled WGS sequence"/>
</dbReference>
<dbReference type="Pfam" id="PF13407">
    <property type="entry name" value="Peripla_BP_4"/>
    <property type="match status" value="1"/>
</dbReference>
<evidence type="ECO:0000256" key="4">
    <source>
        <dbReference type="SAM" id="SignalP"/>
    </source>
</evidence>